<dbReference type="SUPFAM" id="SSF102588">
    <property type="entry name" value="LmbE-like"/>
    <property type="match status" value="1"/>
</dbReference>
<dbReference type="Proteomes" id="UP001145069">
    <property type="component" value="Unassembled WGS sequence"/>
</dbReference>
<evidence type="ECO:0000256" key="1">
    <source>
        <dbReference type="ARBA" id="ARBA00001947"/>
    </source>
</evidence>
<keyword evidence="3" id="KW-1185">Reference proteome</keyword>
<comment type="cofactor">
    <cofactor evidence="1">
        <name>Zn(2+)</name>
        <dbReference type="ChEBI" id="CHEBI:29105"/>
    </cofactor>
</comment>
<dbReference type="GO" id="GO:0016811">
    <property type="term" value="F:hydrolase activity, acting on carbon-nitrogen (but not peptide) bonds, in linear amides"/>
    <property type="evidence" value="ECO:0007669"/>
    <property type="project" value="TreeGrafter"/>
</dbReference>
<dbReference type="PANTHER" id="PTHR12993">
    <property type="entry name" value="N-ACETYLGLUCOSAMINYL-PHOSPHATIDYLINOSITOL DE-N-ACETYLASE-RELATED"/>
    <property type="match status" value="1"/>
</dbReference>
<dbReference type="RefSeq" id="WP_272445716.1">
    <property type="nucleotide sequence ID" value="NZ_JAMQKC010000004.1"/>
</dbReference>
<sequence length="294" mass="33148">MNVKELIINMVKPINIPVTKLILKKHYQANKPLSGTNNAMRVLILAPHMDDETIGPGGTVRLHANEGAEIHCVFITDGSNSVSDLPKEELTKARQQEIDSVKDILGLTAIHYMGLPDGNVTSNELSQHKLKDMIMKINPDLIYCPLFVDAHRDHTATAQLLADTLEQLPAVDCAIRQYEINCAIPPEQINCIVDISDVYNVKEAAIEKFESQAIAFDGFLALNRIKANLVTQRIVAVESFLEHTTANYKQHAKKINQDTYNFSKLFKQINRTDTLLWAIYKNLNVKQTIYRKSR</sequence>
<gene>
    <name evidence="2" type="ORF">NC799_07210</name>
</gene>
<proteinExistence type="predicted"/>
<evidence type="ECO:0000313" key="2">
    <source>
        <dbReference type="EMBL" id="MDC3416705.1"/>
    </source>
</evidence>
<accession>A0A9X3WBN6</accession>
<name>A0A9X3WBN6_9BACI</name>
<dbReference type="PANTHER" id="PTHR12993:SF11">
    <property type="entry name" value="N-ACETYLGLUCOSAMINYL-PHOSPHATIDYLINOSITOL DE-N-ACETYLASE"/>
    <property type="match status" value="1"/>
</dbReference>
<dbReference type="Pfam" id="PF02585">
    <property type="entry name" value="PIG-L"/>
    <property type="match status" value="1"/>
</dbReference>
<protein>
    <submittedName>
        <fullName evidence="2">PIG-L family deacetylase</fullName>
    </submittedName>
</protein>
<dbReference type="InterPro" id="IPR003737">
    <property type="entry name" value="GlcNAc_PI_deacetylase-related"/>
</dbReference>
<reference evidence="2" key="1">
    <citation type="submission" date="2022-06" db="EMBL/GenBank/DDBJ databases">
        <title>Aquibacillus sp. a new bacterium isolated from soil saline samples.</title>
        <authorList>
            <person name="Galisteo C."/>
            <person name="De La Haba R."/>
            <person name="Sanchez-Porro C."/>
            <person name="Ventosa A."/>
        </authorList>
    </citation>
    <scope>NUCLEOTIDE SEQUENCE</scope>
    <source>
        <strain evidence="2">3ASR75-54</strain>
    </source>
</reference>
<dbReference type="InterPro" id="IPR024078">
    <property type="entry name" value="LmbE-like_dom_sf"/>
</dbReference>
<evidence type="ECO:0000313" key="3">
    <source>
        <dbReference type="Proteomes" id="UP001145069"/>
    </source>
</evidence>
<dbReference type="AlphaFoldDB" id="A0A9X3WBN6"/>
<comment type="caution">
    <text evidence="2">The sequence shown here is derived from an EMBL/GenBank/DDBJ whole genome shotgun (WGS) entry which is preliminary data.</text>
</comment>
<organism evidence="2 3">
    <name type="scientific">Aquibacillus salsiterrae</name>
    <dbReference type="NCBI Taxonomy" id="2950439"/>
    <lineage>
        <taxon>Bacteria</taxon>
        <taxon>Bacillati</taxon>
        <taxon>Bacillota</taxon>
        <taxon>Bacilli</taxon>
        <taxon>Bacillales</taxon>
        <taxon>Bacillaceae</taxon>
        <taxon>Aquibacillus</taxon>
    </lineage>
</organism>
<dbReference type="Gene3D" id="3.40.50.10320">
    <property type="entry name" value="LmbE-like"/>
    <property type="match status" value="1"/>
</dbReference>
<dbReference type="EMBL" id="JAMQKC010000004">
    <property type="protein sequence ID" value="MDC3416705.1"/>
    <property type="molecule type" value="Genomic_DNA"/>
</dbReference>